<protein>
    <recommendedName>
        <fullName evidence="3">Endonuclease/exonuclease/phosphatase domain-containing protein</fullName>
    </recommendedName>
</protein>
<dbReference type="InterPro" id="IPR036691">
    <property type="entry name" value="Endo/exonu/phosph_ase_sf"/>
</dbReference>
<accession>A0A2N9HQ32</accession>
<proteinExistence type="predicted"/>
<feature type="region of interest" description="Disordered" evidence="1">
    <location>
        <begin position="1"/>
        <end position="22"/>
    </location>
</feature>
<reference evidence="2" key="1">
    <citation type="submission" date="2018-02" db="EMBL/GenBank/DDBJ databases">
        <authorList>
            <person name="Cohen D.B."/>
            <person name="Kent A.D."/>
        </authorList>
    </citation>
    <scope>NUCLEOTIDE SEQUENCE</scope>
</reference>
<evidence type="ECO:0000313" key="2">
    <source>
        <dbReference type="EMBL" id="SPD14065.1"/>
    </source>
</evidence>
<feature type="compositionally biased region" description="Basic residues" evidence="1">
    <location>
        <begin position="1"/>
        <end position="16"/>
    </location>
</feature>
<dbReference type="EMBL" id="OIVN01003871">
    <property type="protein sequence ID" value="SPD14065.1"/>
    <property type="molecule type" value="Genomic_DNA"/>
</dbReference>
<dbReference type="PANTHER" id="PTHR33710">
    <property type="entry name" value="BNAC02G09200D PROTEIN"/>
    <property type="match status" value="1"/>
</dbReference>
<dbReference type="AlphaFoldDB" id="A0A2N9HQ32"/>
<dbReference type="SUPFAM" id="SSF56219">
    <property type="entry name" value="DNase I-like"/>
    <property type="match status" value="1"/>
</dbReference>
<evidence type="ECO:0000256" key="1">
    <source>
        <dbReference type="SAM" id="MobiDB-lite"/>
    </source>
</evidence>
<organism evidence="2">
    <name type="scientific">Fagus sylvatica</name>
    <name type="common">Beechnut</name>
    <dbReference type="NCBI Taxonomy" id="28930"/>
    <lineage>
        <taxon>Eukaryota</taxon>
        <taxon>Viridiplantae</taxon>
        <taxon>Streptophyta</taxon>
        <taxon>Embryophyta</taxon>
        <taxon>Tracheophyta</taxon>
        <taxon>Spermatophyta</taxon>
        <taxon>Magnoliopsida</taxon>
        <taxon>eudicotyledons</taxon>
        <taxon>Gunneridae</taxon>
        <taxon>Pentapetalae</taxon>
        <taxon>rosids</taxon>
        <taxon>fabids</taxon>
        <taxon>Fagales</taxon>
        <taxon>Fagaceae</taxon>
        <taxon>Fagus</taxon>
    </lineage>
</organism>
<gene>
    <name evidence="2" type="ORF">FSB_LOCUS41947</name>
</gene>
<dbReference type="PANTHER" id="PTHR33710:SF77">
    <property type="entry name" value="DNASE I-LIKE SUPERFAMILY PROTEIN"/>
    <property type="match status" value="1"/>
</dbReference>
<sequence length="182" mass="20773">MGKKKISLKSKARAKSHTSSEIPVTENDEIIAKLNSVMNEDMVIFLPQKSKWPRSNEDKRGGKQGEDYSANWLKDFMFNTRAIDLGFSGPQFTWSNKREGLANIKERLNRGVCDLDWQSLFPKAGIKHLGALKSDHRPILLDTHMDDQKIVQPFHFEAMWTKDESSNGVVEKAWESQVEGSH</sequence>
<dbReference type="Gene3D" id="3.60.10.10">
    <property type="entry name" value="Endonuclease/exonuclease/phosphatase"/>
    <property type="match status" value="1"/>
</dbReference>
<name>A0A2N9HQ32_FAGSY</name>
<evidence type="ECO:0008006" key="3">
    <source>
        <dbReference type="Google" id="ProtNLM"/>
    </source>
</evidence>